<dbReference type="GO" id="GO:0046873">
    <property type="term" value="F:metal ion transmembrane transporter activity"/>
    <property type="evidence" value="ECO:0007669"/>
    <property type="project" value="InterPro"/>
</dbReference>
<keyword evidence="5 6" id="KW-0472">Membrane</keyword>
<feature type="transmembrane region" description="Helical" evidence="6">
    <location>
        <begin position="95"/>
        <end position="112"/>
    </location>
</feature>
<keyword evidence="3 6" id="KW-0812">Transmembrane</keyword>
<dbReference type="PATRIC" id="fig|1286106.3.peg.1450"/>
<evidence type="ECO:0000256" key="2">
    <source>
        <dbReference type="ARBA" id="ARBA00009190"/>
    </source>
</evidence>
<accession>M7NWE2</accession>
<gene>
    <name evidence="7" type="ORF">MPL1_07224</name>
</gene>
<dbReference type="PANTHER" id="PTHR12608:SF1">
    <property type="entry name" value="TRANSMEMBRANE PROTEIN 165"/>
    <property type="match status" value="1"/>
</dbReference>
<dbReference type="InterPro" id="IPR001727">
    <property type="entry name" value="GDT1-like"/>
</dbReference>
<dbReference type="Proteomes" id="UP000012019">
    <property type="component" value="Unassembled WGS sequence"/>
</dbReference>
<evidence type="ECO:0000256" key="5">
    <source>
        <dbReference type="ARBA" id="ARBA00023136"/>
    </source>
</evidence>
<evidence type="ECO:0000313" key="7">
    <source>
        <dbReference type="EMBL" id="EMR13093.1"/>
    </source>
</evidence>
<name>M7NWE2_9GAMM</name>
<proteinExistence type="inferred from homology"/>
<dbReference type="eggNOG" id="COG2119">
    <property type="taxonomic scope" value="Bacteria"/>
</dbReference>
<comment type="similarity">
    <text evidence="2 6">Belongs to the GDT1 family.</text>
</comment>
<dbReference type="STRING" id="1286106.MPL1_07224"/>
<evidence type="ECO:0000256" key="6">
    <source>
        <dbReference type="RuleBase" id="RU365102"/>
    </source>
</evidence>
<dbReference type="PANTHER" id="PTHR12608">
    <property type="entry name" value="TRANSMEMBRANE PROTEIN HTP-1 RELATED"/>
    <property type="match status" value="1"/>
</dbReference>
<evidence type="ECO:0000256" key="1">
    <source>
        <dbReference type="ARBA" id="ARBA00004141"/>
    </source>
</evidence>
<feature type="transmembrane region" description="Helical" evidence="6">
    <location>
        <begin position="165"/>
        <end position="183"/>
    </location>
</feature>
<comment type="subcellular location">
    <subcellularLocation>
        <location evidence="1 6">Membrane</location>
        <topology evidence="1 6">Multi-pass membrane protein</topology>
    </subcellularLocation>
</comment>
<reference evidence="7 8" key="1">
    <citation type="journal article" date="2013" name="Genome Announc.">
        <title>Draft Genome Sequence of Methylophaga lonarensis MPLT, a Haloalkaliphilic (Non-Methane-Utilizing) Methylotroph.</title>
        <authorList>
            <person name="Shetty S.A."/>
            <person name="Marathe N.P."/>
            <person name="Munot H."/>
            <person name="Antony C.P."/>
            <person name="Dhotre D.P."/>
            <person name="Murrell J.C."/>
            <person name="Shouche Y.S."/>
        </authorList>
    </citation>
    <scope>NUCLEOTIDE SEQUENCE [LARGE SCALE GENOMIC DNA]</scope>
    <source>
        <strain evidence="7 8">MPL</strain>
    </source>
</reference>
<evidence type="ECO:0000256" key="3">
    <source>
        <dbReference type="ARBA" id="ARBA00022692"/>
    </source>
</evidence>
<comment type="caution">
    <text evidence="7">The sequence shown here is derived from an EMBL/GenBank/DDBJ whole genome shotgun (WGS) entry which is preliminary data.</text>
</comment>
<feature type="transmembrane region" description="Helical" evidence="6">
    <location>
        <begin position="57"/>
        <end position="83"/>
    </location>
</feature>
<dbReference type="EMBL" id="APHR01000035">
    <property type="protein sequence ID" value="EMR13093.1"/>
    <property type="molecule type" value="Genomic_DNA"/>
</dbReference>
<dbReference type="RefSeq" id="WP_009726434.1">
    <property type="nucleotide sequence ID" value="NZ_APHR01000035.1"/>
</dbReference>
<feature type="transmembrane region" description="Helical" evidence="6">
    <location>
        <begin position="31"/>
        <end position="51"/>
    </location>
</feature>
<evidence type="ECO:0000256" key="4">
    <source>
        <dbReference type="ARBA" id="ARBA00022989"/>
    </source>
</evidence>
<organism evidence="7 8">
    <name type="scientific">Methylophaga lonarensis MPL</name>
    <dbReference type="NCBI Taxonomy" id="1286106"/>
    <lineage>
        <taxon>Bacteria</taxon>
        <taxon>Pseudomonadati</taxon>
        <taxon>Pseudomonadota</taxon>
        <taxon>Gammaproteobacteria</taxon>
        <taxon>Thiotrichales</taxon>
        <taxon>Piscirickettsiaceae</taxon>
        <taxon>Methylophaga</taxon>
    </lineage>
</organism>
<dbReference type="AlphaFoldDB" id="M7NWE2"/>
<keyword evidence="8" id="KW-1185">Reference proteome</keyword>
<sequence length="184" mass="19905">MEAFLVSTTTVALAEIGDKTQLLSLILAARFRAPLAIILGILVATILNHALSAWLGIWITSLISAETGRILVAISFLLVAAWILIPDKQDDKPGLFSRMGAFWATTLLFFIAEIGDKTQVATVILAAQYQSLIWVTLGTTLGMLLANIPVVLFGQTLMKRMPLKLARYSASAVFMVLGVATLLF</sequence>
<feature type="transmembrane region" description="Helical" evidence="6">
    <location>
        <begin position="132"/>
        <end position="153"/>
    </location>
</feature>
<keyword evidence="4 6" id="KW-1133">Transmembrane helix</keyword>
<dbReference type="GO" id="GO:0016020">
    <property type="term" value="C:membrane"/>
    <property type="evidence" value="ECO:0007669"/>
    <property type="project" value="UniProtKB-SubCell"/>
</dbReference>
<evidence type="ECO:0000313" key="8">
    <source>
        <dbReference type="Proteomes" id="UP000012019"/>
    </source>
</evidence>
<protein>
    <recommendedName>
        <fullName evidence="6">GDT1 family protein</fullName>
    </recommendedName>
</protein>
<dbReference type="OrthoDB" id="9801356at2"/>
<dbReference type="Pfam" id="PF01169">
    <property type="entry name" value="GDT1"/>
    <property type="match status" value="2"/>
</dbReference>